<feature type="region of interest" description="Disordered" evidence="1">
    <location>
        <begin position="262"/>
        <end position="297"/>
    </location>
</feature>
<feature type="region of interest" description="Disordered" evidence="1">
    <location>
        <begin position="180"/>
        <end position="229"/>
    </location>
</feature>
<organism evidence="2 3">
    <name type="scientific">Mycena rosella</name>
    <name type="common">Pink bonnet</name>
    <name type="synonym">Agaricus rosellus</name>
    <dbReference type="NCBI Taxonomy" id="1033263"/>
    <lineage>
        <taxon>Eukaryota</taxon>
        <taxon>Fungi</taxon>
        <taxon>Dikarya</taxon>
        <taxon>Basidiomycota</taxon>
        <taxon>Agaricomycotina</taxon>
        <taxon>Agaricomycetes</taxon>
        <taxon>Agaricomycetidae</taxon>
        <taxon>Agaricales</taxon>
        <taxon>Marasmiineae</taxon>
        <taxon>Mycenaceae</taxon>
        <taxon>Mycena</taxon>
    </lineage>
</organism>
<evidence type="ECO:0000313" key="3">
    <source>
        <dbReference type="Proteomes" id="UP001221757"/>
    </source>
</evidence>
<feature type="region of interest" description="Disordered" evidence="1">
    <location>
        <begin position="371"/>
        <end position="393"/>
    </location>
</feature>
<evidence type="ECO:0000256" key="1">
    <source>
        <dbReference type="SAM" id="MobiDB-lite"/>
    </source>
</evidence>
<comment type="caution">
    <text evidence="2">The sequence shown here is derived from an EMBL/GenBank/DDBJ whole genome shotgun (WGS) entry which is preliminary data.</text>
</comment>
<protein>
    <submittedName>
        <fullName evidence="2">Uncharacterized protein</fullName>
    </submittedName>
</protein>
<dbReference type="AlphaFoldDB" id="A0AAD7D8P9"/>
<feature type="compositionally biased region" description="Polar residues" evidence="1">
    <location>
        <begin position="280"/>
        <end position="293"/>
    </location>
</feature>
<proteinExistence type="predicted"/>
<keyword evidence="3" id="KW-1185">Reference proteome</keyword>
<dbReference type="Proteomes" id="UP001221757">
    <property type="component" value="Unassembled WGS sequence"/>
</dbReference>
<sequence>MTEYTSSPAAIDQYMRTQSRIQKWTSAAARSQLCDPETPATPAVASKLLTRTTPHYNNVPLPYLATDTQAAWEHKKHDAMRKMQASGTQVPPALSVRTPPAPPNQVYNYTQQTTPYGSQVNISSQTSNGVYVQQHSYQQTTRALAPQTLQVPPVNSAPLAQNPYPAAEHFRLQGPESVPALRVRSKSSHGSRAAPSGGSIYAPPVPALPDRPRAHSSVRPPGAAAPLQPSNGAYANGVYGAPPRSVQSSISSLQLPSAYSTLGPSAQYPLPPRETRKSKSSATLKSKYAQQAQRPRVEDMPPMPAPQHAQMGFYTVPRGSKSSATLYAAPRTSRRHRDASMPEFGEKMSAPHPAASQMLVHSLIPLATYQEHAPAPRAKPQPLLKRIFGRKNT</sequence>
<name>A0AAD7D8P9_MYCRO</name>
<evidence type="ECO:0000313" key="2">
    <source>
        <dbReference type="EMBL" id="KAJ7685875.1"/>
    </source>
</evidence>
<dbReference type="EMBL" id="JARKIE010000102">
    <property type="protein sequence ID" value="KAJ7685875.1"/>
    <property type="molecule type" value="Genomic_DNA"/>
</dbReference>
<reference evidence="2" key="1">
    <citation type="submission" date="2023-03" db="EMBL/GenBank/DDBJ databases">
        <title>Massive genome expansion in bonnet fungi (Mycena s.s.) driven by repeated elements and novel gene families across ecological guilds.</title>
        <authorList>
            <consortium name="Lawrence Berkeley National Laboratory"/>
            <person name="Harder C.B."/>
            <person name="Miyauchi S."/>
            <person name="Viragh M."/>
            <person name="Kuo A."/>
            <person name="Thoen E."/>
            <person name="Andreopoulos B."/>
            <person name="Lu D."/>
            <person name="Skrede I."/>
            <person name="Drula E."/>
            <person name="Henrissat B."/>
            <person name="Morin E."/>
            <person name="Kohler A."/>
            <person name="Barry K."/>
            <person name="LaButti K."/>
            <person name="Morin E."/>
            <person name="Salamov A."/>
            <person name="Lipzen A."/>
            <person name="Mereny Z."/>
            <person name="Hegedus B."/>
            <person name="Baldrian P."/>
            <person name="Stursova M."/>
            <person name="Weitz H."/>
            <person name="Taylor A."/>
            <person name="Grigoriev I.V."/>
            <person name="Nagy L.G."/>
            <person name="Martin F."/>
            <person name="Kauserud H."/>
        </authorList>
    </citation>
    <scope>NUCLEOTIDE SEQUENCE</scope>
    <source>
        <strain evidence="2">CBHHK067</strain>
    </source>
</reference>
<accession>A0AAD7D8P9</accession>
<gene>
    <name evidence="2" type="ORF">B0H17DRAFT_1204702</name>
</gene>